<dbReference type="AlphaFoldDB" id="A0AAV4SVI5"/>
<gene>
    <name evidence="2" type="ORF">CDAR_184781</name>
</gene>
<evidence type="ECO:0000313" key="2">
    <source>
        <dbReference type="EMBL" id="GIY35628.1"/>
    </source>
</evidence>
<sequence>MRYASLYGSENNMEQVCHAATCHKVIRSAETYPSSISEYGRKKKSVPLNCQYPLCPVLALSYLHCPWQIKAAVVLQPYWSSRGLSTSSSIAGTSAIHLLQPLFPKDCILITPLILLWGNFGFHVLYKLEMRHRWPKKITSD</sequence>
<name>A0AAV4SVI5_9ARAC</name>
<keyword evidence="1" id="KW-0472">Membrane</keyword>
<protein>
    <submittedName>
        <fullName evidence="2">Uncharacterized protein</fullName>
    </submittedName>
</protein>
<evidence type="ECO:0000313" key="3">
    <source>
        <dbReference type="Proteomes" id="UP001054837"/>
    </source>
</evidence>
<keyword evidence="3" id="KW-1185">Reference proteome</keyword>
<organism evidence="2 3">
    <name type="scientific">Caerostris darwini</name>
    <dbReference type="NCBI Taxonomy" id="1538125"/>
    <lineage>
        <taxon>Eukaryota</taxon>
        <taxon>Metazoa</taxon>
        <taxon>Ecdysozoa</taxon>
        <taxon>Arthropoda</taxon>
        <taxon>Chelicerata</taxon>
        <taxon>Arachnida</taxon>
        <taxon>Araneae</taxon>
        <taxon>Araneomorphae</taxon>
        <taxon>Entelegynae</taxon>
        <taxon>Araneoidea</taxon>
        <taxon>Araneidae</taxon>
        <taxon>Caerostris</taxon>
    </lineage>
</organism>
<comment type="caution">
    <text evidence="2">The sequence shown here is derived from an EMBL/GenBank/DDBJ whole genome shotgun (WGS) entry which is preliminary data.</text>
</comment>
<accession>A0AAV4SVI5</accession>
<dbReference type="EMBL" id="BPLQ01008196">
    <property type="protein sequence ID" value="GIY35628.1"/>
    <property type="molecule type" value="Genomic_DNA"/>
</dbReference>
<dbReference type="Proteomes" id="UP001054837">
    <property type="component" value="Unassembled WGS sequence"/>
</dbReference>
<feature type="transmembrane region" description="Helical" evidence="1">
    <location>
        <begin position="108"/>
        <end position="126"/>
    </location>
</feature>
<evidence type="ECO:0000256" key="1">
    <source>
        <dbReference type="SAM" id="Phobius"/>
    </source>
</evidence>
<keyword evidence="1" id="KW-0812">Transmembrane</keyword>
<keyword evidence="1" id="KW-1133">Transmembrane helix</keyword>
<reference evidence="2 3" key="1">
    <citation type="submission" date="2021-06" db="EMBL/GenBank/DDBJ databases">
        <title>Caerostris darwini draft genome.</title>
        <authorList>
            <person name="Kono N."/>
            <person name="Arakawa K."/>
        </authorList>
    </citation>
    <scope>NUCLEOTIDE SEQUENCE [LARGE SCALE GENOMIC DNA]</scope>
</reference>
<proteinExistence type="predicted"/>